<dbReference type="SUPFAM" id="SSF51735">
    <property type="entry name" value="NAD(P)-binding Rossmann-fold domains"/>
    <property type="match status" value="1"/>
</dbReference>
<name>A0A0D1XZG6_EXOME</name>
<evidence type="ECO:0000313" key="4">
    <source>
        <dbReference type="Proteomes" id="UP000054302"/>
    </source>
</evidence>
<dbReference type="STRING" id="212818.A0A0D1XZG6"/>
<dbReference type="GO" id="GO:0016491">
    <property type="term" value="F:oxidoreductase activity"/>
    <property type="evidence" value="ECO:0007669"/>
    <property type="project" value="InterPro"/>
</dbReference>
<dbReference type="CDD" id="cd05289">
    <property type="entry name" value="MDR_like_2"/>
    <property type="match status" value="1"/>
</dbReference>
<dbReference type="Pfam" id="PF13602">
    <property type="entry name" value="ADH_zinc_N_2"/>
    <property type="match status" value="1"/>
</dbReference>
<feature type="compositionally biased region" description="Polar residues" evidence="1">
    <location>
        <begin position="44"/>
        <end position="58"/>
    </location>
</feature>
<dbReference type="OrthoDB" id="191139at2759"/>
<evidence type="ECO:0000259" key="2">
    <source>
        <dbReference type="SMART" id="SM00829"/>
    </source>
</evidence>
<feature type="domain" description="Enoyl reductase (ER)" evidence="2">
    <location>
        <begin position="48"/>
        <end position="391"/>
    </location>
</feature>
<dbReference type="Gene3D" id="3.90.180.10">
    <property type="entry name" value="Medium-chain alcohol dehydrogenases, catalytic domain"/>
    <property type="match status" value="1"/>
</dbReference>
<evidence type="ECO:0000313" key="3">
    <source>
        <dbReference type="EMBL" id="KIV93661.1"/>
    </source>
</evidence>
<evidence type="ECO:0000256" key="1">
    <source>
        <dbReference type="SAM" id="MobiDB-lite"/>
    </source>
</evidence>
<dbReference type="PANTHER" id="PTHR43482">
    <property type="entry name" value="PROTEIN AST1-RELATED"/>
    <property type="match status" value="1"/>
</dbReference>
<dbReference type="InterPro" id="IPR020843">
    <property type="entry name" value="ER"/>
</dbReference>
<dbReference type="AlphaFoldDB" id="A0A0D1XZG6"/>
<feature type="region of interest" description="Disordered" evidence="1">
    <location>
        <begin position="1"/>
        <end position="58"/>
    </location>
</feature>
<protein>
    <recommendedName>
        <fullName evidence="2">Enoyl reductase (ER) domain-containing protein</fullName>
    </recommendedName>
</protein>
<dbReference type="InterPro" id="IPR052585">
    <property type="entry name" value="Lipid_raft_assoc_Zn_ADH"/>
</dbReference>
<dbReference type="InterPro" id="IPR011032">
    <property type="entry name" value="GroES-like_sf"/>
</dbReference>
<reference evidence="3 4" key="1">
    <citation type="submission" date="2015-01" db="EMBL/GenBank/DDBJ databases">
        <title>The Genome Sequence of Exophiala mesophila CBS40295.</title>
        <authorList>
            <consortium name="The Broad Institute Genomics Platform"/>
            <person name="Cuomo C."/>
            <person name="de Hoog S."/>
            <person name="Gorbushina A."/>
            <person name="Stielow B."/>
            <person name="Teixiera M."/>
            <person name="Abouelleil A."/>
            <person name="Chapman S.B."/>
            <person name="Priest M."/>
            <person name="Young S.K."/>
            <person name="Wortman J."/>
            <person name="Nusbaum C."/>
            <person name="Birren B."/>
        </authorList>
    </citation>
    <scope>NUCLEOTIDE SEQUENCE [LARGE SCALE GENOMIC DNA]</scope>
    <source>
        <strain evidence="3 4">CBS 40295</strain>
    </source>
</reference>
<dbReference type="RefSeq" id="XP_016225235.1">
    <property type="nucleotide sequence ID" value="XM_016369447.1"/>
</dbReference>
<proteinExistence type="predicted"/>
<keyword evidence="4" id="KW-1185">Reference proteome</keyword>
<dbReference type="Gene3D" id="3.40.50.720">
    <property type="entry name" value="NAD(P)-binding Rossmann-like Domain"/>
    <property type="match status" value="1"/>
</dbReference>
<dbReference type="Proteomes" id="UP000054302">
    <property type="component" value="Unassembled WGS sequence"/>
</dbReference>
<dbReference type="SUPFAM" id="SSF50129">
    <property type="entry name" value="GroES-like"/>
    <property type="match status" value="1"/>
</dbReference>
<dbReference type="VEuPathDB" id="FungiDB:PV10_04856"/>
<dbReference type="PANTHER" id="PTHR43482:SF1">
    <property type="entry name" value="PROTEIN AST1-RELATED"/>
    <property type="match status" value="1"/>
</dbReference>
<dbReference type="SMART" id="SM00829">
    <property type="entry name" value="PKS_ER"/>
    <property type="match status" value="1"/>
</dbReference>
<dbReference type="HOGENOM" id="CLU_026673_3_3_1"/>
<accession>A0A0D1XZG6</accession>
<dbReference type="GeneID" id="27322701"/>
<dbReference type="EMBL" id="KN847522">
    <property type="protein sequence ID" value="KIV93661.1"/>
    <property type="molecule type" value="Genomic_DNA"/>
</dbReference>
<gene>
    <name evidence="3" type="ORF">PV10_04856</name>
</gene>
<organism evidence="3 4">
    <name type="scientific">Exophiala mesophila</name>
    <name type="common">Black yeast-like fungus</name>
    <dbReference type="NCBI Taxonomy" id="212818"/>
    <lineage>
        <taxon>Eukaryota</taxon>
        <taxon>Fungi</taxon>
        <taxon>Dikarya</taxon>
        <taxon>Ascomycota</taxon>
        <taxon>Pezizomycotina</taxon>
        <taxon>Eurotiomycetes</taxon>
        <taxon>Chaetothyriomycetidae</taxon>
        <taxon>Chaetothyriales</taxon>
        <taxon>Herpotrichiellaceae</taxon>
        <taxon>Exophiala</taxon>
    </lineage>
</organism>
<dbReference type="InterPro" id="IPR036291">
    <property type="entry name" value="NAD(P)-bd_dom_sf"/>
</dbReference>
<sequence length="396" mass="42677">MQALHLPGVPLQETPAFTYPHKKPPPSVLVFSSANFPEPPEPQPRSTGSESDPPSQSTPAYLIRVLTTALTRGELTWPETLEPSRFHPYGSAIPGHDVVGIIQKVYPSPSTSQSPKFNVGDKVWALIDFDRDGAAATLTVAHESELSLIPDRPSTSTVLVSRWDELLATVPLSGLTAYQAMFIHGGLPRSSLNVTPSPSHSPSSDKSYRILVLGAAGSVGVPALSLAHSAGFHVTAVCSSPMLSFVSETLHAENVIQYPSPDFTSIPDIFTKLSLEPVDLVLDCTGATLLLPILSHPKPVIREKGRVVTIVAPVEDMVKAASAPQTPHVPDIPTKFFIVRPSGSDLDILGKLIAQDRLQMHTDKVFELEQGREAMELVESRGRRNAGKVVIRVAEE</sequence>